<dbReference type="EMBL" id="VJOO01000005">
    <property type="protein sequence ID" value="TSE37502.1"/>
    <property type="molecule type" value="Genomic_DNA"/>
</dbReference>
<evidence type="ECO:0000313" key="4">
    <source>
        <dbReference type="Proteomes" id="UP000091969"/>
    </source>
</evidence>
<sequence length="159" mass="17149">MDVAFHLNVPAPWPARSTYLCRLLAKAYAAGARVWVVVAPDEVARLDEALWTLPVDDFVPHVRADAAELLRKRSPVVIAGPADPLAGERGVLVNAQPEWPSVLEADGVRFARVVEVVSSDEADKAAARQRWRRYQGMGVSPVAHDRAQRSAPAPAGVGA</sequence>
<name>A0A1A6DV32_9BURK</name>
<dbReference type="GO" id="GO:0032298">
    <property type="term" value="P:positive regulation of DNA-templated DNA replication initiation"/>
    <property type="evidence" value="ECO:0007669"/>
    <property type="project" value="TreeGrafter"/>
</dbReference>
<dbReference type="InterPro" id="IPR007459">
    <property type="entry name" value="DNA_pol3_chi"/>
</dbReference>
<dbReference type="SUPFAM" id="SSF102400">
    <property type="entry name" value="DNA polymerase III chi subunit"/>
    <property type="match status" value="1"/>
</dbReference>
<dbReference type="GO" id="GO:0006260">
    <property type="term" value="P:DNA replication"/>
    <property type="evidence" value="ECO:0007669"/>
    <property type="project" value="InterPro"/>
</dbReference>
<gene>
    <name evidence="3" type="primary">holC</name>
    <name evidence="2" type="ORF">A9O67_06490</name>
    <name evidence="3" type="ORF">Tfont_00789</name>
</gene>
<keyword evidence="3" id="KW-0548">Nucleotidyltransferase</keyword>
<feature type="region of interest" description="Disordered" evidence="1">
    <location>
        <begin position="139"/>
        <end position="159"/>
    </location>
</feature>
<proteinExistence type="predicted"/>
<dbReference type="Pfam" id="PF04364">
    <property type="entry name" value="DNA_pol3_chi"/>
    <property type="match status" value="1"/>
</dbReference>
<evidence type="ECO:0000256" key="1">
    <source>
        <dbReference type="SAM" id="MobiDB-lite"/>
    </source>
</evidence>
<organism evidence="2 4">
    <name type="scientific">Tepidimonas fonticaldi</name>
    <dbReference type="NCBI Taxonomy" id="1101373"/>
    <lineage>
        <taxon>Bacteria</taxon>
        <taxon>Pseudomonadati</taxon>
        <taxon>Pseudomonadota</taxon>
        <taxon>Betaproteobacteria</taxon>
        <taxon>Burkholderiales</taxon>
        <taxon>Tepidimonas</taxon>
    </lineage>
</organism>
<reference evidence="3 5" key="2">
    <citation type="submission" date="2019-07" db="EMBL/GenBank/DDBJ databases">
        <title>Tepidimonas fonticaldi AT-A2 draft genome.</title>
        <authorList>
            <person name="Da Costa M.S."/>
            <person name="Froufe H.J.C."/>
            <person name="Egas C."/>
            <person name="Albuquerque L."/>
        </authorList>
    </citation>
    <scope>NUCLEOTIDE SEQUENCE [LARGE SCALE GENOMIC DNA]</scope>
    <source>
        <strain evidence="3 5">AT-A2</strain>
    </source>
</reference>
<evidence type="ECO:0000313" key="2">
    <source>
        <dbReference type="EMBL" id="OBS30639.1"/>
    </source>
</evidence>
<dbReference type="Proteomes" id="UP000091969">
    <property type="component" value="Unassembled WGS sequence"/>
</dbReference>
<keyword evidence="3" id="KW-0808">Transferase</keyword>
<dbReference type="PANTHER" id="PTHR38767:SF1">
    <property type="entry name" value="DNA POLYMERASE III SUBUNIT CHI"/>
    <property type="match status" value="1"/>
</dbReference>
<keyword evidence="4" id="KW-1185">Reference proteome</keyword>
<dbReference type="RefSeq" id="WP_068609283.1">
    <property type="nucleotide sequence ID" value="NZ_LZDH01000056.1"/>
</dbReference>
<dbReference type="GO" id="GO:0003887">
    <property type="term" value="F:DNA-directed DNA polymerase activity"/>
    <property type="evidence" value="ECO:0007669"/>
    <property type="project" value="UniProtKB-EC"/>
</dbReference>
<dbReference type="STRING" id="1101373.A9O67_06490"/>
<evidence type="ECO:0000313" key="5">
    <source>
        <dbReference type="Proteomes" id="UP000316388"/>
    </source>
</evidence>
<protein>
    <submittedName>
        <fullName evidence="3">DNA polymerase III subunit chi</fullName>
        <ecNumber evidence="3">2.7.7.7</ecNumber>
    </submittedName>
</protein>
<dbReference type="InterPro" id="IPR036768">
    <property type="entry name" value="PolIII_chi_sf"/>
</dbReference>
<comment type="caution">
    <text evidence="2">The sequence shown here is derived from an EMBL/GenBank/DDBJ whole genome shotgun (WGS) entry which is preliminary data.</text>
</comment>
<dbReference type="OrthoDB" id="5297568at2"/>
<dbReference type="AlphaFoldDB" id="A0A1A6DV32"/>
<dbReference type="EC" id="2.7.7.7" evidence="3"/>
<evidence type="ECO:0000313" key="3">
    <source>
        <dbReference type="EMBL" id="TSE37502.1"/>
    </source>
</evidence>
<dbReference type="Gene3D" id="3.40.50.10110">
    <property type="entry name" value="DNA polymerase III subunit chi"/>
    <property type="match status" value="1"/>
</dbReference>
<dbReference type="Proteomes" id="UP000316388">
    <property type="component" value="Unassembled WGS sequence"/>
</dbReference>
<reference evidence="2 4" key="1">
    <citation type="submission" date="2016-06" db="EMBL/GenBank/DDBJ databases">
        <title>Genome sequence of Tepidimonas fonticaldi PL17.</title>
        <authorList>
            <person name="Pinnaka A.K."/>
        </authorList>
    </citation>
    <scope>NUCLEOTIDE SEQUENCE [LARGE SCALE GENOMIC DNA]</scope>
    <source>
        <strain evidence="2 4">PL17</strain>
    </source>
</reference>
<dbReference type="EMBL" id="LZDH01000056">
    <property type="protein sequence ID" value="OBS30639.1"/>
    <property type="molecule type" value="Genomic_DNA"/>
</dbReference>
<dbReference type="GO" id="GO:0003677">
    <property type="term" value="F:DNA binding"/>
    <property type="evidence" value="ECO:0007669"/>
    <property type="project" value="InterPro"/>
</dbReference>
<dbReference type="PANTHER" id="PTHR38767">
    <property type="entry name" value="DNA POLYMERASE III SUBUNIT CHI"/>
    <property type="match status" value="1"/>
</dbReference>
<accession>A0A1A6DV32</accession>